<proteinExistence type="predicted"/>
<feature type="region of interest" description="Disordered" evidence="1">
    <location>
        <begin position="26"/>
        <end position="91"/>
    </location>
</feature>
<evidence type="ECO:0000313" key="2">
    <source>
        <dbReference type="EMBL" id="GMF40179.1"/>
    </source>
</evidence>
<gene>
    <name evidence="2" type="ORF">Pfra01_001222500</name>
</gene>
<feature type="compositionally biased region" description="Basic and acidic residues" evidence="1">
    <location>
        <begin position="49"/>
        <end position="61"/>
    </location>
</feature>
<feature type="compositionally biased region" description="Polar residues" evidence="1">
    <location>
        <begin position="37"/>
        <end position="47"/>
    </location>
</feature>
<evidence type="ECO:0000256" key="1">
    <source>
        <dbReference type="SAM" id="MobiDB-lite"/>
    </source>
</evidence>
<dbReference type="Proteomes" id="UP001165121">
    <property type="component" value="Unassembled WGS sequence"/>
</dbReference>
<reference evidence="2" key="1">
    <citation type="submission" date="2023-04" db="EMBL/GenBank/DDBJ databases">
        <title>Phytophthora fragariaefolia NBRC 109709.</title>
        <authorList>
            <person name="Ichikawa N."/>
            <person name="Sato H."/>
            <person name="Tonouchi N."/>
        </authorList>
    </citation>
    <scope>NUCLEOTIDE SEQUENCE</scope>
    <source>
        <strain evidence="2">NBRC 109709</strain>
    </source>
</reference>
<protein>
    <submittedName>
        <fullName evidence="2">Unnamed protein product</fullName>
    </submittedName>
</protein>
<keyword evidence="3" id="KW-1185">Reference proteome</keyword>
<dbReference type="EMBL" id="BSXT01001230">
    <property type="protein sequence ID" value="GMF40179.1"/>
    <property type="molecule type" value="Genomic_DNA"/>
</dbReference>
<feature type="compositionally biased region" description="Polar residues" evidence="1">
    <location>
        <begin position="82"/>
        <end position="91"/>
    </location>
</feature>
<evidence type="ECO:0000313" key="3">
    <source>
        <dbReference type="Proteomes" id="UP001165121"/>
    </source>
</evidence>
<comment type="caution">
    <text evidence="2">The sequence shown here is derived from an EMBL/GenBank/DDBJ whole genome shotgun (WGS) entry which is preliminary data.</text>
</comment>
<name>A0A9W7CVG6_9STRA</name>
<organism evidence="2 3">
    <name type="scientific">Phytophthora fragariaefolia</name>
    <dbReference type="NCBI Taxonomy" id="1490495"/>
    <lineage>
        <taxon>Eukaryota</taxon>
        <taxon>Sar</taxon>
        <taxon>Stramenopiles</taxon>
        <taxon>Oomycota</taxon>
        <taxon>Peronosporomycetes</taxon>
        <taxon>Peronosporales</taxon>
        <taxon>Peronosporaceae</taxon>
        <taxon>Phytophthora</taxon>
    </lineage>
</organism>
<dbReference type="AlphaFoldDB" id="A0A9W7CVG6"/>
<sequence length="91" mass="10500">MKIDLRKHSDIREDWCQREQRNCIPSVHRVGHRKAVQSDSNGRQSTPHKPHDVPKPHERQLKKPGAVPSSIDAAKKLKYTRSTRSANETKK</sequence>
<accession>A0A9W7CVG6</accession>